<proteinExistence type="predicted"/>
<dbReference type="PANTHER" id="PTHR30173">
    <property type="entry name" value="SIGMA 19 FACTOR"/>
    <property type="match status" value="1"/>
</dbReference>
<dbReference type="PANTHER" id="PTHR30173:SF43">
    <property type="entry name" value="ECF RNA POLYMERASE SIGMA FACTOR SIGI-RELATED"/>
    <property type="match status" value="1"/>
</dbReference>
<accession>A0A7Y9EZP8</accession>
<dbReference type="EMBL" id="JACCBE010000001">
    <property type="protein sequence ID" value="NYD56957.1"/>
    <property type="molecule type" value="Genomic_DNA"/>
</dbReference>
<dbReference type="SUPFAM" id="SSF54427">
    <property type="entry name" value="NTF2-like"/>
    <property type="match status" value="1"/>
</dbReference>
<evidence type="ECO:0000313" key="2">
    <source>
        <dbReference type="Proteomes" id="UP000516957"/>
    </source>
</evidence>
<dbReference type="Gene3D" id="3.10.450.50">
    <property type="match status" value="1"/>
</dbReference>
<dbReference type="AlphaFoldDB" id="A0A7Y9EZP8"/>
<keyword evidence="2" id="KW-1185">Reference proteome</keyword>
<organism evidence="1 2">
    <name type="scientific">Nocardioides marinisabuli</name>
    <dbReference type="NCBI Taxonomy" id="419476"/>
    <lineage>
        <taxon>Bacteria</taxon>
        <taxon>Bacillati</taxon>
        <taxon>Actinomycetota</taxon>
        <taxon>Actinomycetes</taxon>
        <taxon>Propionibacteriales</taxon>
        <taxon>Nocardioidaceae</taxon>
        <taxon>Nocardioides</taxon>
    </lineage>
</organism>
<dbReference type="Gene3D" id="1.10.10.10">
    <property type="entry name" value="Winged helix-like DNA-binding domain superfamily/Winged helix DNA-binding domain"/>
    <property type="match status" value="1"/>
</dbReference>
<dbReference type="InterPro" id="IPR032710">
    <property type="entry name" value="NTF2-like_dom_sf"/>
</dbReference>
<sequence>MDHVGDAPLLEHDTYDEELSAHLRSLAFRLLGSLAAADEVTTLTLQQLAAQERSQPGSVIDERTWACTRLARLALGRLRGRRPATVAAGAPVTVDLDEPLDPVDPAREADAAALRSAVGPDLLAALERLAPAERVAFVLHDLYDWHFEDVAGAIGRTPVAARELAIRGRYAVSAGSDDEAAVGGSGSRARQLAVVGEVVAAARADDLDAMRAALHPQVRLRADGAAIDLGAEAIVEGPAAVAAHLAEHVADLRPVLLDGYAAAVWRDGAAERMVVGFTVEDALVHEIDLVADPAVLALLDLAPLD</sequence>
<gene>
    <name evidence="1" type="ORF">BKA08_001195</name>
</gene>
<dbReference type="SUPFAM" id="SSF88659">
    <property type="entry name" value="Sigma3 and sigma4 domains of RNA polymerase sigma factors"/>
    <property type="match status" value="1"/>
</dbReference>
<comment type="caution">
    <text evidence="1">The sequence shown here is derived from an EMBL/GenBank/DDBJ whole genome shotgun (WGS) entry which is preliminary data.</text>
</comment>
<dbReference type="InterPro" id="IPR036388">
    <property type="entry name" value="WH-like_DNA-bd_sf"/>
</dbReference>
<dbReference type="RefSeq" id="WP_179614789.1">
    <property type="nucleotide sequence ID" value="NZ_CP059163.1"/>
</dbReference>
<dbReference type="InterPro" id="IPR013324">
    <property type="entry name" value="RNA_pol_sigma_r3/r4-like"/>
</dbReference>
<evidence type="ECO:0000313" key="1">
    <source>
        <dbReference type="EMBL" id="NYD56957.1"/>
    </source>
</evidence>
<reference evidence="1 2" key="1">
    <citation type="submission" date="2020-07" db="EMBL/GenBank/DDBJ databases">
        <title>Sequencing the genomes of 1000 actinobacteria strains.</title>
        <authorList>
            <person name="Klenk H.-P."/>
        </authorList>
    </citation>
    <scope>NUCLEOTIDE SEQUENCE [LARGE SCALE GENOMIC DNA]</scope>
    <source>
        <strain evidence="1 2">DSM 18965</strain>
    </source>
</reference>
<dbReference type="InterPro" id="IPR052704">
    <property type="entry name" value="ECF_Sigma-70_Domain"/>
</dbReference>
<dbReference type="Proteomes" id="UP000516957">
    <property type="component" value="Unassembled WGS sequence"/>
</dbReference>
<dbReference type="GO" id="GO:0016987">
    <property type="term" value="F:sigma factor activity"/>
    <property type="evidence" value="ECO:0007669"/>
    <property type="project" value="TreeGrafter"/>
</dbReference>
<name>A0A7Y9EZP8_9ACTN</name>
<protein>
    <submittedName>
        <fullName evidence="1">RNA polymerase sigma-70 factor (ECF subfamily)</fullName>
    </submittedName>
</protein>